<reference evidence="1 2" key="1">
    <citation type="submission" date="2018-10" db="EMBL/GenBank/DDBJ databases">
        <title>Genomic Encyclopedia of Archaeal and Bacterial Type Strains, Phase II (KMG-II): from individual species to whole genera.</title>
        <authorList>
            <person name="Goeker M."/>
        </authorList>
    </citation>
    <scope>NUCLEOTIDE SEQUENCE [LARGE SCALE GENOMIC DNA]</scope>
    <source>
        <strain evidence="1 2">DSM 18602</strain>
    </source>
</reference>
<dbReference type="OrthoDB" id="797757at2"/>
<dbReference type="Proteomes" id="UP000268007">
    <property type="component" value="Unassembled WGS sequence"/>
</dbReference>
<dbReference type="EMBL" id="RBKU01000001">
    <property type="protein sequence ID" value="RKR83718.1"/>
    <property type="molecule type" value="Genomic_DNA"/>
</dbReference>
<dbReference type="AlphaFoldDB" id="A0A495J5M1"/>
<proteinExistence type="predicted"/>
<accession>A0A495J5M1</accession>
<dbReference type="RefSeq" id="WP_121199183.1">
    <property type="nucleotide sequence ID" value="NZ_RBKU01000001.1"/>
</dbReference>
<name>A0A495J5M1_9SPHI</name>
<evidence type="ECO:0000313" key="2">
    <source>
        <dbReference type="Proteomes" id="UP000268007"/>
    </source>
</evidence>
<gene>
    <name evidence="1" type="ORF">BDD43_3932</name>
</gene>
<organism evidence="1 2">
    <name type="scientific">Mucilaginibacter gracilis</name>
    <dbReference type="NCBI Taxonomy" id="423350"/>
    <lineage>
        <taxon>Bacteria</taxon>
        <taxon>Pseudomonadati</taxon>
        <taxon>Bacteroidota</taxon>
        <taxon>Sphingobacteriia</taxon>
        <taxon>Sphingobacteriales</taxon>
        <taxon>Sphingobacteriaceae</taxon>
        <taxon>Mucilaginibacter</taxon>
    </lineage>
</organism>
<sequence>MENPKNHGGEPTPPSTRISLAIAKIRVKAWLDAMATLPMFKDKPKQIPRALYISMKDITQLEEDCKKYYKHDKLEGIRIYFGLAGELEPITRSSADLRGMAVPVLKVPHHSAGKDAVYCNLENPDPNDTSIYDFTAPCPAYCDLSSELYLPVS</sequence>
<evidence type="ECO:0000313" key="1">
    <source>
        <dbReference type="EMBL" id="RKR83718.1"/>
    </source>
</evidence>
<protein>
    <submittedName>
        <fullName evidence="1">Uncharacterized protein</fullName>
    </submittedName>
</protein>
<keyword evidence="2" id="KW-1185">Reference proteome</keyword>
<comment type="caution">
    <text evidence="1">The sequence shown here is derived from an EMBL/GenBank/DDBJ whole genome shotgun (WGS) entry which is preliminary data.</text>
</comment>